<gene>
    <name evidence="2" type="ORF">HK100_008626</name>
</gene>
<protein>
    <recommendedName>
        <fullName evidence="1">CID domain-containing protein</fullName>
    </recommendedName>
</protein>
<reference evidence="2" key="1">
    <citation type="submission" date="2020-05" db="EMBL/GenBank/DDBJ databases">
        <title>Phylogenomic resolution of chytrid fungi.</title>
        <authorList>
            <person name="Stajich J.E."/>
            <person name="Amses K."/>
            <person name="Simmons R."/>
            <person name="Seto K."/>
            <person name="Myers J."/>
            <person name="Bonds A."/>
            <person name="Quandt C.A."/>
            <person name="Barry K."/>
            <person name="Liu P."/>
            <person name="Grigoriev I."/>
            <person name="Longcore J.E."/>
            <person name="James T.Y."/>
        </authorList>
    </citation>
    <scope>NUCLEOTIDE SEQUENCE</scope>
    <source>
        <strain evidence="2">JEL0513</strain>
    </source>
</reference>
<dbReference type="GO" id="GO:0003729">
    <property type="term" value="F:mRNA binding"/>
    <property type="evidence" value="ECO:0007669"/>
    <property type="project" value="InterPro"/>
</dbReference>
<dbReference type="GO" id="GO:0005849">
    <property type="term" value="C:mRNA cleavage factor complex"/>
    <property type="evidence" value="ECO:0007669"/>
    <property type="project" value="TreeGrafter"/>
</dbReference>
<name>A0AAD5SMQ0_9FUNG</name>
<dbReference type="Proteomes" id="UP001211907">
    <property type="component" value="Unassembled WGS sequence"/>
</dbReference>
<dbReference type="FunFam" id="1.25.40.90:FF:000016">
    <property type="entry name" value="mRNA cleavage factor complex component Pcf11"/>
    <property type="match status" value="1"/>
</dbReference>
<dbReference type="PANTHER" id="PTHR15921:SF3">
    <property type="entry name" value="PRE-MRNA CLEAVAGE COMPLEX 2 PROTEIN PCF11"/>
    <property type="match status" value="1"/>
</dbReference>
<dbReference type="PANTHER" id="PTHR15921">
    <property type="entry name" value="PRE-MRNA CLEAVAGE COMPLEX II"/>
    <property type="match status" value="1"/>
</dbReference>
<evidence type="ECO:0000313" key="2">
    <source>
        <dbReference type="EMBL" id="KAJ3086682.1"/>
    </source>
</evidence>
<comment type="caution">
    <text evidence="2">The sequence shown here is derived from an EMBL/GenBank/DDBJ whole genome shotgun (WGS) entry which is preliminary data.</text>
</comment>
<dbReference type="GO" id="GO:0005737">
    <property type="term" value="C:cytoplasm"/>
    <property type="evidence" value="ECO:0007669"/>
    <property type="project" value="TreeGrafter"/>
</dbReference>
<dbReference type="SUPFAM" id="SSF48464">
    <property type="entry name" value="ENTH/VHS domain"/>
    <property type="match status" value="1"/>
</dbReference>
<dbReference type="InterPro" id="IPR045154">
    <property type="entry name" value="PCF11-like"/>
</dbReference>
<dbReference type="PROSITE" id="PS51391">
    <property type="entry name" value="CID"/>
    <property type="match status" value="1"/>
</dbReference>
<accession>A0AAD5SMQ0</accession>
<dbReference type="AlphaFoldDB" id="A0AAD5SMQ0"/>
<sequence length="141" mass="15780">MEQVRQQYRASLAELTFNSRPIITSLTIIAGENMQYGVAIVQAIEDQLRNVSPKIKLSVLYLMDSICKNIGPVYARLFSRNLVASFTAAYAVVDATDRERFKKVLATWKMPDPKVLPPGTGPPLFPVSLTSQLDTFISRME</sequence>
<feature type="non-terminal residue" evidence="2">
    <location>
        <position position="141"/>
    </location>
</feature>
<dbReference type="GO" id="GO:0006369">
    <property type="term" value="P:termination of RNA polymerase II transcription"/>
    <property type="evidence" value="ECO:0007669"/>
    <property type="project" value="InterPro"/>
</dbReference>
<evidence type="ECO:0000313" key="3">
    <source>
        <dbReference type="Proteomes" id="UP001211907"/>
    </source>
</evidence>
<dbReference type="InterPro" id="IPR008942">
    <property type="entry name" value="ENTH_VHS"/>
</dbReference>
<dbReference type="InterPro" id="IPR006569">
    <property type="entry name" value="CID_dom"/>
</dbReference>
<keyword evidence="3" id="KW-1185">Reference proteome</keyword>
<evidence type="ECO:0000259" key="1">
    <source>
        <dbReference type="PROSITE" id="PS51391"/>
    </source>
</evidence>
<dbReference type="GO" id="GO:0031124">
    <property type="term" value="P:mRNA 3'-end processing"/>
    <property type="evidence" value="ECO:0007669"/>
    <property type="project" value="InterPro"/>
</dbReference>
<dbReference type="EMBL" id="JADGJH010004226">
    <property type="protein sequence ID" value="KAJ3086682.1"/>
    <property type="molecule type" value="Genomic_DNA"/>
</dbReference>
<dbReference type="Pfam" id="PF04818">
    <property type="entry name" value="CID"/>
    <property type="match status" value="1"/>
</dbReference>
<dbReference type="Gene3D" id="1.25.40.90">
    <property type="match status" value="1"/>
</dbReference>
<dbReference type="InterPro" id="IPR047415">
    <property type="entry name" value="Pcf11_CID"/>
</dbReference>
<dbReference type="SMART" id="SM00582">
    <property type="entry name" value="RPR"/>
    <property type="match status" value="1"/>
</dbReference>
<dbReference type="GO" id="GO:0000993">
    <property type="term" value="F:RNA polymerase II complex binding"/>
    <property type="evidence" value="ECO:0007669"/>
    <property type="project" value="InterPro"/>
</dbReference>
<proteinExistence type="predicted"/>
<feature type="domain" description="CID" evidence="1">
    <location>
        <begin position="1"/>
        <end position="141"/>
    </location>
</feature>
<dbReference type="CDD" id="cd16982">
    <property type="entry name" value="CID_Pcf11"/>
    <property type="match status" value="1"/>
</dbReference>
<organism evidence="2 3">
    <name type="scientific">Physocladia obscura</name>
    <dbReference type="NCBI Taxonomy" id="109957"/>
    <lineage>
        <taxon>Eukaryota</taxon>
        <taxon>Fungi</taxon>
        <taxon>Fungi incertae sedis</taxon>
        <taxon>Chytridiomycota</taxon>
        <taxon>Chytridiomycota incertae sedis</taxon>
        <taxon>Chytridiomycetes</taxon>
        <taxon>Chytridiales</taxon>
        <taxon>Chytriomycetaceae</taxon>
        <taxon>Physocladia</taxon>
    </lineage>
</organism>